<comment type="similarity">
    <text evidence="2">Belongs to the 2H phosphoesterase superfamily. ThpR family.</text>
</comment>
<keyword evidence="4" id="KW-1185">Reference proteome</keyword>
<evidence type="ECO:0000256" key="2">
    <source>
        <dbReference type="HAMAP-Rule" id="MF_01940"/>
    </source>
</evidence>
<keyword evidence="1 2" id="KW-0378">Hydrolase</keyword>
<dbReference type="Gene3D" id="3.90.1140.10">
    <property type="entry name" value="Cyclic phosphodiesterase"/>
    <property type="match status" value="1"/>
</dbReference>
<dbReference type="PANTHER" id="PTHR35561">
    <property type="entry name" value="RNA 2',3'-CYCLIC PHOSPHODIESTERASE"/>
    <property type="match status" value="1"/>
</dbReference>
<evidence type="ECO:0000313" key="3">
    <source>
        <dbReference type="EMBL" id="REF29443.1"/>
    </source>
</evidence>
<dbReference type="NCBIfam" id="TIGR02258">
    <property type="entry name" value="2_5_ligase"/>
    <property type="match status" value="1"/>
</dbReference>
<feature type="short sequence motif" description="HXTX 1" evidence="2">
    <location>
        <begin position="34"/>
        <end position="37"/>
    </location>
</feature>
<keyword evidence="3" id="KW-0436">Ligase</keyword>
<dbReference type="GO" id="GO:0008664">
    <property type="term" value="F:RNA 2',3'-cyclic 3'-phosphodiesterase activity"/>
    <property type="evidence" value="ECO:0007669"/>
    <property type="project" value="UniProtKB-EC"/>
</dbReference>
<protein>
    <recommendedName>
        <fullName evidence="2">RNA 2',3'-cyclic phosphodiesterase</fullName>
        <shortName evidence="2">RNA 2',3'-CPDase</shortName>
        <ecNumber evidence="2">3.1.4.58</ecNumber>
    </recommendedName>
</protein>
<dbReference type="AlphaFoldDB" id="A0A3D9ULZ6"/>
<dbReference type="PANTHER" id="PTHR35561:SF1">
    <property type="entry name" value="RNA 2',3'-CYCLIC PHOSPHODIESTERASE"/>
    <property type="match status" value="1"/>
</dbReference>
<reference evidence="3 4" key="1">
    <citation type="submission" date="2018-08" db="EMBL/GenBank/DDBJ databases">
        <title>Sequencing the genomes of 1000 actinobacteria strains.</title>
        <authorList>
            <person name="Klenk H.-P."/>
        </authorList>
    </citation>
    <scope>NUCLEOTIDE SEQUENCE [LARGE SCALE GENOMIC DNA]</scope>
    <source>
        <strain evidence="3 4">DSM 22967</strain>
    </source>
</reference>
<dbReference type="EC" id="3.1.4.58" evidence="2"/>
<name>A0A3D9ULZ6_9MICO</name>
<dbReference type="InterPro" id="IPR009097">
    <property type="entry name" value="Cyclic_Pdiesterase"/>
</dbReference>
<accession>A0A3D9ULZ6</accession>
<dbReference type="InterPro" id="IPR004175">
    <property type="entry name" value="RNA_CPDase"/>
</dbReference>
<gene>
    <name evidence="3" type="ORF">DFJ65_0390</name>
</gene>
<evidence type="ECO:0000256" key="1">
    <source>
        <dbReference type="ARBA" id="ARBA00022801"/>
    </source>
</evidence>
<dbReference type="GO" id="GO:0004113">
    <property type="term" value="F:2',3'-cyclic-nucleotide 3'-phosphodiesterase activity"/>
    <property type="evidence" value="ECO:0007669"/>
    <property type="project" value="InterPro"/>
</dbReference>
<dbReference type="HAMAP" id="MF_01940">
    <property type="entry name" value="RNA_CPDase"/>
    <property type="match status" value="1"/>
</dbReference>
<dbReference type="GO" id="GO:0016874">
    <property type="term" value="F:ligase activity"/>
    <property type="evidence" value="ECO:0007669"/>
    <property type="project" value="UniProtKB-KW"/>
</dbReference>
<dbReference type="Proteomes" id="UP000256253">
    <property type="component" value="Unassembled WGS sequence"/>
</dbReference>
<feature type="active site" description="Proton donor" evidence="2">
    <location>
        <position position="34"/>
    </location>
</feature>
<dbReference type="EMBL" id="QTUA01000001">
    <property type="protein sequence ID" value="REF29443.1"/>
    <property type="molecule type" value="Genomic_DNA"/>
</dbReference>
<organism evidence="3 4">
    <name type="scientific">Calidifontibacter indicus</name>
    <dbReference type="NCBI Taxonomy" id="419650"/>
    <lineage>
        <taxon>Bacteria</taxon>
        <taxon>Bacillati</taxon>
        <taxon>Actinomycetota</taxon>
        <taxon>Actinomycetes</taxon>
        <taxon>Micrococcales</taxon>
        <taxon>Dermacoccaceae</taxon>
        <taxon>Calidifontibacter</taxon>
    </lineage>
</organism>
<feature type="active site" description="Proton acceptor" evidence="2">
    <location>
        <position position="118"/>
    </location>
</feature>
<comment type="catalytic activity">
    <reaction evidence="2">
        <text>a 3'-end 2',3'-cyclophospho-ribonucleotide-RNA + H2O = a 3'-end 2'-phospho-ribonucleotide-RNA + H(+)</text>
        <dbReference type="Rhea" id="RHEA:11828"/>
        <dbReference type="Rhea" id="RHEA-COMP:10464"/>
        <dbReference type="Rhea" id="RHEA-COMP:17353"/>
        <dbReference type="ChEBI" id="CHEBI:15377"/>
        <dbReference type="ChEBI" id="CHEBI:15378"/>
        <dbReference type="ChEBI" id="CHEBI:83064"/>
        <dbReference type="ChEBI" id="CHEBI:173113"/>
        <dbReference type="EC" id="3.1.4.58"/>
    </reaction>
</comment>
<feature type="short sequence motif" description="HXTX 2" evidence="2">
    <location>
        <begin position="118"/>
        <end position="121"/>
    </location>
</feature>
<sequence length="178" mass="19423">MFVAVVPPPEIKEELAEFLGPRHGMPWIDPEQWHLTLAFLPSVQPHRVDDLVEALERTAAKHDPFQLSLAGAGAFPDALSAKVLWLAPAADLGALAAGVRGTCNNAGATPDGQRFVGHLTLARLHRSTDARKWLQVLDTFRSAPWWVDDVELIESHLREGPAGRPRYETVAALSLGTT</sequence>
<dbReference type="SUPFAM" id="SSF55144">
    <property type="entry name" value="LigT-like"/>
    <property type="match status" value="1"/>
</dbReference>
<proteinExistence type="inferred from homology"/>
<comment type="caution">
    <text evidence="3">The sequence shown here is derived from an EMBL/GenBank/DDBJ whole genome shotgun (WGS) entry which is preliminary data.</text>
</comment>
<comment type="function">
    <text evidence="2">Hydrolyzes RNA 2',3'-cyclic phosphodiester to an RNA 2'-phosphomonoester.</text>
</comment>
<evidence type="ECO:0000313" key="4">
    <source>
        <dbReference type="Proteomes" id="UP000256253"/>
    </source>
</evidence>
<dbReference type="Pfam" id="PF13563">
    <property type="entry name" value="2_5_RNA_ligase2"/>
    <property type="match status" value="1"/>
</dbReference>